<sequence length="332" mass="37040">PQAALQNTTQLSAASTTLANPTQYAQTQAQGQVQGQASTQGYYTVSYPPGTWQNAWPVAGYPYASGSAPYQQHYSQIPYTQYQSQQYAVQYQPPARPKPKPAPPPPPPKHKTPSPSPPPPEFHRHWDGVIRSFLKKVGLTQALRGFEDDMVVMNPDWERRKVPGAIGELMRDLLTLGKSEDGEEPRERPLEERKLDYVRVAGGGEPRSQTSVIKSISAFLAQNRARNDASNRVEFLESLSQKRRRLQLDEDSTEPIPSCARADAKHLDRDVQMKYDIAKNEDGPLRRTMKGTAKGKQPPTQASLSEDALSEDQPAVDERVKNIETHLAVRYG</sequence>
<reference evidence="1" key="1">
    <citation type="journal article" date="2021" name="New Phytol.">
        <title>Evolutionary innovations through gain and loss of genes in the ectomycorrhizal Boletales.</title>
        <authorList>
            <person name="Wu G."/>
            <person name="Miyauchi S."/>
            <person name="Morin E."/>
            <person name="Kuo A."/>
            <person name="Drula E."/>
            <person name="Varga T."/>
            <person name="Kohler A."/>
            <person name="Feng B."/>
            <person name="Cao Y."/>
            <person name="Lipzen A."/>
            <person name="Daum C."/>
            <person name="Hundley H."/>
            <person name="Pangilinan J."/>
            <person name="Johnson J."/>
            <person name="Barry K."/>
            <person name="LaButti K."/>
            <person name="Ng V."/>
            <person name="Ahrendt S."/>
            <person name="Min B."/>
            <person name="Choi I.G."/>
            <person name="Park H."/>
            <person name="Plett J.M."/>
            <person name="Magnuson J."/>
            <person name="Spatafora J.W."/>
            <person name="Nagy L.G."/>
            <person name="Henrissat B."/>
            <person name="Grigoriev I.V."/>
            <person name="Yang Z.L."/>
            <person name="Xu J."/>
            <person name="Martin F.M."/>
        </authorList>
    </citation>
    <scope>NUCLEOTIDE SEQUENCE</scope>
    <source>
        <strain evidence="1">KUC20120723A-06</strain>
    </source>
</reference>
<evidence type="ECO:0000313" key="2">
    <source>
        <dbReference type="Proteomes" id="UP000790709"/>
    </source>
</evidence>
<accession>A0ACB8BCI4</accession>
<feature type="non-terminal residue" evidence="1">
    <location>
        <position position="332"/>
    </location>
</feature>
<evidence type="ECO:0000313" key="1">
    <source>
        <dbReference type="EMBL" id="KAH7923142.1"/>
    </source>
</evidence>
<gene>
    <name evidence="1" type="ORF">BV22DRAFT_969056</name>
</gene>
<feature type="non-terminal residue" evidence="1">
    <location>
        <position position="1"/>
    </location>
</feature>
<dbReference type="Proteomes" id="UP000790709">
    <property type="component" value="Unassembled WGS sequence"/>
</dbReference>
<protein>
    <submittedName>
        <fullName evidence="1">Uncharacterized protein</fullName>
    </submittedName>
</protein>
<organism evidence="1 2">
    <name type="scientific">Leucogyrophana mollusca</name>
    <dbReference type="NCBI Taxonomy" id="85980"/>
    <lineage>
        <taxon>Eukaryota</taxon>
        <taxon>Fungi</taxon>
        <taxon>Dikarya</taxon>
        <taxon>Basidiomycota</taxon>
        <taxon>Agaricomycotina</taxon>
        <taxon>Agaricomycetes</taxon>
        <taxon>Agaricomycetidae</taxon>
        <taxon>Boletales</taxon>
        <taxon>Boletales incertae sedis</taxon>
        <taxon>Leucogyrophana</taxon>
    </lineage>
</organism>
<name>A0ACB8BCI4_9AGAM</name>
<keyword evidence="2" id="KW-1185">Reference proteome</keyword>
<proteinExistence type="predicted"/>
<dbReference type="EMBL" id="MU266461">
    <property type="protein sequence ID" value="KAH7923142.1"/>
    <property type="molecule type" value="Genomic_DNA"/>
</dbReference>
<comment type="caution">
    <text evidence="1">The sequence shown here is derived from an EMBL/GenBank/DDBJ whole genome shotgun (WGS) entry which is preliminary data.</text>
</comment>